<dbReference type="NCBIfam" id="TIGR01549">
    <property type="entry name" value="HAD-SF-IA-v1"/>
    <property type="match status" value="1"/>
</dbReference>
<reference evidence="2 3" key="1">
    <citation type="submission" date="2016-10" db="EMBL/GenBank/DDBJ databases">
        <authorList>
            <person name="Varghese N."/>
            <person name="Submissions S."/>
        </authorList>
    </citation>
    <scope>NUCLEOTIDE SEQUENCE [LARGE SCALE GENOMIC DNA]</scope>
    <source>
        <strain evidence="2 3">DSM 16643</strain>
    </source>
</reference>
<evidence type="ECO:0000313" key="2">
    <source>
        <dbReference type="EMBL" id="SDA60798.1"/>
    </source>
</evidence>
<dbReference type="OrthoDB" id="31229at2157"/>
<accession>A0A1G5WRG5</accession>
<dbReference type="Proteomes" id="UP000323439">
    <property type="component" value="Unassembled WGS sequence"/>
</dbReference>
<dbReference type="InterPro" id="IPR006439">
    <property type="entry name" value="HAD-SF_hydro_IA"/>
</dbReference>
<name>A0A1G5WRG5_9EURY</name>
<proteinExistence type="inferred from homology"/>
<dbReference type="SFLD" id="SFLDS00003">
    <property type="entry name" value="Haloacid_Dehalogenase"/>
    <property type="match status" value="1"/>
</dbReference>
<dbReference type="RefSeq" id="WP_149732138.1">
    <property type="nucleotide sequence ID" value="NZ_FMXB01000012.1"/>
</dbReference>
<organism evidence="2 3">
    <name type="scientific">Methanobrevibacter millerae</name>
    <dbReference type="NCBI Taxonomy" id="230361"/>
    <lineage>
        <taxon>Archaea</taxon>
        <taxon>Methanobacteriati</taxon>
        <taxon>Methanobacteriota</taxon>
        <taxon>Methanomada group</taxon>
        <taxon>Methanobacteria</taxon>
        <taxon>Methanobacteriales</taxon>
        <taxon>Methanobacteriaceae</taxon>
        <taxon>Methanobrevibacter</taxon>
    </lineage>
</organism>
<dbReference type="GO" id="GO:0005829">
    <property type="term" value="C:cytosol"/>
    <property type="evidence" value="ECO:0007669"/>
    <property type="project" value="TreeGrafter"/>
</dbReference>
<evidence type="ECO:0000313" key="3">
    <source>
        <dbReference type="Proteomes" id="UP000323439"/>
    </source>
</evidence>
<dbReference type="InterPro" id="IPR023214">
    <property type="entry name" value="HAD_sf"/>
</dbReference>
<comment type="similarity">
    <text evidence="1">Belongs to the HAD-like hydrolase superfamily.</text>
</comment>
<dbReference type="PANTHER" id="PTHR43434:SF1">
    <property type="entry name" value="PHOSPHOGLYCOLATE PHOSPHATASE"/>
    <property type="match status" value="1"/>
</dbReference>
<dbReference type="NCBIfam" id="TIGR01509">
    <property type="entry name" value="HAD-SF-IA-v3"/>
    <property type="match status" value="1"/>
</dbReference>
<dbReference type="Pfam" id="PF13419">
    <property type="entry name" value="HAD_2"/>
    <property type="match status" value="1"/>
</dbReference>
<dbReference type="SFLD" id="SFLDG01129">
    <property type="entry name" value="C1.5:_HAD__Beta-PGM__Phosphata"/>
    <property type="match status" value="1"/>
</dbReference>
<dbReference type="GO" id="GO:0006281">
    <property type="term" value="P:DNA repair"/>
    <property type="evidence" value="ECO:0007669"/>
    <property type="project" value="TreeGrafter"/>
</dbReference>
<dbReference type="Gene3D" id="1.10.150.240">
    <property type="entry name" value="Putative phosphatase, domain 2"/>
    <property type="match status" value="1"/>
</dbReference>
<dbReference type="PANTHER" id="PTHR43434">
    <property type="entry name" value="PHOSPHOGLYCOLATE PHOSPHATASE"/>
    <property type="match status" value="1"/>
</dbReference>
<gene>
    <name evidence="2" type="ORF">SAMN02910315_01607</name>
</gene>
<dbReference type="InterPro" id="IPR023198">
    <property type="entry name" value="PGP-like_dom2"/>
</dbReference>
<protein>
    <submittedName>
        <fullName evidence="2">Phosphoglycolate phosphatase</fullName>
    </submittedName>
</protein>
<dbReference type="InterPro" id="IPR050155">
    <property type="entry name" value="HAD-like_hydrolase_sf"/>
</dbReference>
<dbReference type="Gene3D" id="3.40.50.1000">
    <property type="entry name" value="HAD superfamily/HAD-like"/>
    <property type="match status" value="1"/>
</dbReference>
<sequence length="214" mass="24176">MKKLSIFDFDGTLFNSVDDVVICFNEALAKLGFECLNREEFFSCLGGNIDEILSLVLKDQNTPENMEALKETYLDIYYNSEKENTLPFPGSHELLLKLQEMGVLLAINSNRFTDSIESFVDRFFDDIDFVLIEGHNFDTPSKPSPEGINKIIEKAGVSPSQAVYIGDSGTDIKTAQNAGIDCIVVKWGYGDENVWQNDYVLECVDEFSQILKYF</sequence>
<dbReference type="SUPFAM" id="SSF56784">
    <property type="entry name" value="HAD-like"/>
    <property type="match status" value="1"/>
</dbReference>
<keyword evidence="3" id="KW-1185">Reference proteome</keyword>
<evidence type="ECO:0000256" key="1">
    <source>
        <dbReference type="ARBA" id="ARBA00007958"/>
    </source>
</evidence>
<dbReference type="GO" id="GO:0008967">
    <property type="term" value="F:phosphoglycolate phosphatase activity"/>
    <property type="evidence" value="ECO:0007669"/>
    <property type="project" value="TreeGrafter"/>
</dbReference>
<dbReference type="EMBL" id="FMXB01000012">
    <property type="protein sequence ID" value="SDA60798.1"/>
    <property type="molecule type" value="Genomic_DNA"/>
</dbReference>
<dbReference type="AlphaFoldDB" id="A0A1G5WRG5"/>
<dbReference type="InterPro" id="IPR041492">
    <property type="entry name" value="HAD_2"/>
</dbReference>
<dbReference type="InterPro" id="IPR036412">
    <property type="entry name" value="HAD-like_sf"/>
</dbReference>